<dbReference type="CDD" id="cd00298">
    <property type="entry name" value="ACD_sHsps_p23-like"/>
    <property type="match status" value="1"/>
</dbReference>
<feature type="region of interest" description="Disordered" evidence="1">
    <location>
        <begin position="18"/>
        <end position="57"/>
    </location>
</feature>
<protein>
    <recommendedName>
        <fullName evidence="4">SHSP domain-containing protein</fullName>
    </recommendedName>
</protein>
<evidence type="ECO:0000256" key="1">
    <source>
        <dbReference type="SAM" id="MobiDB-lite"/>
    </source>
</evidence>
<reference evidence="2" key="1">
    <citation type="submission" date="2023-10" db="EMBL/GenBank/DDBJ databases">
        <authorList>
            <person name="Noh H."/>
        </authorList>
    </citation>
    <scope>NUCLEOTIDE SEQUENCE</scope>
    <source>
        <strain evidence="2">DUCC4014</strain>
    </source>
</reference>
<accession>A0AAF1BI75</accession>
<evidence type="ECO:0000313" key="3">
    <source>
        <dbReference type="Proteomes" id="UP000827549"/>
    </source>
</evidence>
<keyword evidence="3" id="KW-1185">Reference proteome</keyword>
<feature type="compositionally biased region" description="Polar residues" evidence="1">
    <location>
        <begin position="220"/>
        <end position="230"/>
    </location>
</feature>
<dbReference type="SUPFAM" id="SSF49764">
    <property type="entry name" value="HSP20-like chaperones"/>
    <property type="match status" value="1"/>
</dbReference>
<evidence type="ECO:0008006" key="4">
    <source>
        <dbReference type="Google" id="ProtNLM"/>
    </source>
</evidence>
<dbReference type="GeneID" id="87803689"/>
<organism evidence="2 3">
    <name type="scientific">Vanrija pseudolonga</name>
    <dbReference type="NCBI Taxonomy" id="143232"/>
    <lineage>
        <taxon>Eukaryota</taxon>
        <taxon>Fungi</taxon>
        <taxon>Dikarya</taxon>
        <taxon>Basidiomycota</taxon>
        <taxon>Agaricomycotina</taxon>
        <taxon>Tremellomycetes</taxon>
        <taxon>Trichosporonales</taxon>
        <taxon>Trichosporonaceae</taxon>
        <taxon>Vanrija</taxon>
    </lineage>
</organism>
<sequence length="381" mass="40876">MVSFMSTTSRDLVTVTGQGAADSYSQPQSSNSFESDDTPMTPPDLHNLDDHYGAPADTDIASASYESHPSNVTPTSSMVKRDTAHETVGIKLVSHGQDNTASLQQWARDHTEWTTDNAASETRVTEPVISARSRGAATVCSISTLSPPALYPLPTALPTGAHHHHRTSSLVNTVPTPIEHHRASVISSSSSGSGSSNGGGSIKADTPPPPRWAQPPAKMSSYSGRASSFDNGPERPDIDFDPELLEGPAGEWIEVIKGESGRIAIKSTSSVYEVMVWLPGFQLDDITITTRRNQMLHIVADLWDENDHAQWEIKLGDDAIMTSVRANFSGKVLRVTVTRAERFVRPATRSSRSVRSNNSNVTMASAQAPSFTATMGSHAAA</sequence>
<name>A0AAF1BI75_9TREE</name>
<proteinExistence type="predicted"/>
<gene>
    <name evidence="2" type="ORF">LOC62_01G000431</name>
</gene>
<dbReference type="RefSeq" id="XP_062622846.1">
    <property type="nucleotide sequence ID" value="XM_062766862.1"/>
</dbReference>
<feature type="compositionally biased region" description="Polar residues" evidence="1">
    <location>
        <begin position="18"/>
        <end position="33"/>
    </location>
</feature>
<dbReference type="Gene3D" id="2.60.40.790">
    <property type="match status" value="1"/>
</dbReference>
<dbReference type="InterPro" id="IPR008978">
    <property type="entry name" value="HSP20-like_chaperone"/>
</dbReference>
<feature type="region of interest" description="Disordered" evidence="1">
    <location>
        <begin position="183"/>
        <end position="244"/>
    </location>
</feature>
<dbReference type="AlphaFoldDB" id="A0AAF1BI75"/>
<dbReference type="Proteomes" id="UP000827549">
    <property type="component" value="Chromosome 1"/>
</dbReference>
<evidence type="ECO:0000313" key="2">
    <source>
        <dbReference type="EMBL" id="WOO76814.1"/>
    </source>
</evidence>
<dbReference type="EMBL" id="CP086714">
    <property type="protein sequence ID" value="WOO76814.1"/>
    <property type="molecule type" value="Genomic_DNA"/>
</dbReference>